<dbReference type="Proteomes" id="UP000248646">
    <property type="component" value="Unassembled WGS sequence"/>
</dbReference>
<dbReference type="InterPro" id="IPR029020">
    <property type="entry name" value="Ammonium/urea_transptr"/>
</dbReference>
<feature type="transmembrane region" description="Helical" evidence="8">
    <location>
        <begin position="257"/>
        <end position="276"/>
    </location>
</feature>
<comment type="similarity">
    <text evidence="2">Belongs to the urea transporter family.</text>
</comment>
<accession>A0A2W7MJ96</accession>
<evidence type="ECO:0000256" key="1">
    <source>
        <dbReference type="ARBA" id="ARBA00004651"/>
    </source>
</evidence>
<reference evidence="9 10" key="1">
    <citation type="submission" date="2018-06" db="EMBL/GenBank/DDBJ databases">
        <title>Genomic Encyclopedia of Type Strains, Phase IV (KMG-IV): sequencing the most valuable type-strain genomes for metagenomic binning, comparative biology and taxonomic classification.</title>
        <authorList>
            <person name="Goeker M."/>
        </authorList>
    </citation>
    <scope>NUCLEOTIDE SEQUENCE [LARGE SCALE GENOMIC DNA]</scope>
    <source>
        <strain evidence="9 10">DSM 5</strain>
    </source>
</reference>
<evidence type="ECO:0000256" key="6">
    <source>
        <dbReference type="ARBA" id="ARBA00023136"/>
    </source>
</evidence>
<name>A0A2W7MJ96_9BACI</name>
<feature type="transmembrane region" description="Helical" evidence="8">
    <location>
        <begin position="34"/>
        <end position="59"/>
    </location>
</feature>
<feature type="transmembrane region" description="Helical" evidence="8">
    <location>
        <begin position="288"/>
        <end position="306"/>
    </location>
</feature>
<keyword evidence="3" id="KW-1003">Cell membrane</keyword>
<dbReference type="PIRSF" id="PIRSF016502">
    <property type="entry name" value="Urea_transporter"/>
    <property type="match status" value="1"/>
</dbReference>
<keyword evidence="6 8" id="KW-0472">Membrane</keyword>
<feature type="transmembrane region" description="Helical" evidence="8">
    <location>
        <begin position="231"/>
        <end position="250"/>
    </location>
</feature>
<keyword evidence="4 8" id="KW-0812">Transmembrane</keyword>
<evidence type="ECO:0000313" key="10">
    <source>
        <dbReference type="Proteomes" id="UP000248646"/>
    </source>
</evidence>
<evidence type="ECO:0000256" key="7">
    <source>
        <dbReference type="PIRSR" id="PIRSR016502-1"/>
    </source>
</evidence>
<keyword evidence="5 8" id="KW-1133">Transmembrane helix</keyword>
<feature type="transmembrane region" description="Helical" evidence="8">
    <location>
        <begin position="71"/>
        <end position="91"/>
    </location>
</feature>
<sequence length="309" mass="33779">MQTHLTVRNVLTMFSASLKGISQVLLIENAITGFIVLVAISLYSVPLSIMTFMSSFIGTVTAKIGGADEKLISQGLFSFNSALSGLATVIFLEGNHLWIIALFSAVIATVFTAGMMHLTKPFDVPSLTFPYIILTWFLLTASHRLQFFEVINSLVPQGLAYWHLDISGPVDLISGFTKSIGQIYFLDNIWSGLLILAGIFFASKRLGMLAIYATIISLLAAYYLGSEHSLLSSGLYGYNAILTIFAVSDVFHNKKKLIPFSGLLAAVISVLITASLDSFLLPYGLPPLTMPFVLSTWLFLFARKLMPNL</sequence>
<feature type="transmembrane region" description="Helical" evidence="8">
    <location>
        <begin position="97"/>
        <end position="116"/>
    </location>
</feature>
<proteinExistence type="inferred from homology"/>
<dbReference type="GO" id="GO:0005886">
    <property type="term" value="C:plasma membrane"/>
    <property type="evidence" value="ECO:0007669"/>
    <property type="project" value="UniProtKB-SubCell"/>
</dbReference>
<dbReference type="InterPro" id="IPR004937">
    <property type="entry name" value="Urea_transporter"/>
</dbReference>
<evidence type="ECO:0000256" key="5">
    <source>
        <dbReference type="ARBA" id="ARBA00022989"/>
    </source>
</evidence>
<keyword evidence="10" id="KW-1185">Reference proteome</keyword>
<dbReference type="OrthoDB" id="279428at2"/>
<evidence type="ECO:0000313" key="9">
    <source>
        <dbReference type="EMBL" id="PZX07342.1"/>
    </source>
</evidence>
<dbReference type="EMBL" id="QKZI01000001">
    <property type="protein sequence ID" value="PZX07342.1"/>
    <property type="molecule type" value="Genomic_DNA"/>
</dbReference>
<gene>
    <name evidence="9" type="ORF">C7437_101455</name>
</gene>
<comment type="caution">
    <text evidence="9">The sequence shown here is derived from an EMBL/GenBank/DDBJ whole genome shotgun (WGS) entry which is preliminary data.</text>
</comment>
<dbReference type="AlphaFoldDB" id="A0A2W7MJ96"/>
<dbReference type="PANTHER" id="PTHR10464">
    <property type="entry name" value="UREA TRANSPORTER"/>
    <property type="match status" value="1"/>
</dbReference>
<evidence type="ECO:0000256" key="2">
    <source>
        <dbReference type="ARBA" id="ARBA00005914"/>
    </source>
</evidence>
<feature type="site" description="Important for channel permeability" evidence="7">
    <location>
        <position position="289"/>
    </location>
</feature>
<feature type="transmembrane region" description="Helical" evidence="8">
    <location>
        <begin position="209"/>
        <end position="225"/>
    </location>
</feature>
<dbReference type="Pfam" id="PF03253">
    <property type="entry name" value="UT"/>
    <property type="match status" value="1"/>
</dbReference>
<dbReference type="PANTHER" id="PTHR10464:SF4">
    <property type="entry name" value="UREA TRANSPORTER"/>
    <property type="match status" value="1"/>
</dbReference>
<dbReference type="RefSeq" id="WP_111438002.1">
    <property type="nucleotide sequence ID" value="NZ_QKZI01000001.1"/>
</dbReference>
<evidence type="ECO:0000256" key="4">
    <source>
        <dbReference type="ARBA" id="ARBA00022692"/>
    </source>
</evidence>
<comment type="subcellular location">
    <subcellularLocation>
        <location evidence="1">Cell membrane</location>
        <topology evidence="1">Multi-pass membrane protein</topology>
    </subcellularLocation>
</comment>
<dbReference type="GO" id="GO:0015204">
    <property type="term" value="F:urea transmembrane transporter activity"/>
    <property type="evidence" value="ECO:0007669"/>
    <property type="project" value="InterPro"/>
</dbReference>
<feature type="transmembrane region" description="Helical" evidence="8">
    <location>
        <begin position="183"/>
        <end position="202"/>
    </location>
</feature>
<dbReference type="Gene3D" id="1.10.3430.10">
    <property type="entry name" value="Ammonium transporter AmtB like domains"/>
    <property type="match status" value="1"/>
</dbReference>
<evidence type="ECO:0000256" key="8">
    <source>
        <dbReference type="SAM" id="Phobius"/>
    </source>
</evidence>
<evidence type="ECO:0000256" key="3">
    <source>
        <dbReference type="ARBA" id="ARBA00022475"/>
    </source>
</evidence>
<protein>
    <submittedName>
        <fullName evidence="9">Urea transporter</fullName>
    </submittedName>
</protein>
<organism evidence="9 10">
    <name type="scientific">Psychrobacillus insolitus</name>
    <dbReference type="NCBI Taxonomy" id="1461"/>
    <lineage>
        <taxon>Bacteria</taxon>
        <taxon>Bacillati</taxon>
        <taxon>Bacillota</taxon>
        <taxon>Bacilli</taxon>
        <taxon>Bacillales</taxon>
        <taxon>Bacillaceae</taxon>
        <taxon>Psychrobacillus</taxon>
    </lineage>
</organism>